<feature type="domain" description="Helicase ATP-binding" evidence="13">
    <location>
        <begin position="255"/>
        <end position="425"/>
    </location>
</feature>
<evidence type="ECO:0000259" key="13">
    <source>
        <dbReference type="PROSITE" id="PS51192"/>
    </source>
</evidence>
<proteinExistence type="predicted"/>
<evidence type="ECO:0000256" key="2">
    <source>
        <dbReference type="ARBA" id="ARBA00022723"/>
    </source>
</evidence>
<dbReference type="Gene3D" id="3.40.50.300">
    <property type="entry name" value="P-loop containing nucleotide triphosphate hydrolases"/>
    <property type="match status" value="1"/>
</dbReference>
<accession>A0A0M0JZC9</accession>
<keyword evidence="6" id="KW-0347">Helicase</keyword>
<dbReference type="Proteomes" id="UP000037460">
    <property type="component" value="Unassembled WGS sequence"/>
</dbReference>
<feature type="domain" description="Helicase C-terminal" evidence="14">
    <location>
        <begin position="567"/>
        <end position="718"/>
    </location>
</feature>
<dbReference type="FunFam" id="3.40.50.10810:FF:000005">
    <property type="entry name" value="Photoperiod-independent early flowering 1"/>
    <property type="match status" value="1"/>
</dbReference>
<dbReference type="GO" id="GO:0016787">
    <property type="term" value="F:hydrolase activity"/>
    <property type="evidence" value="ECO:0007669"/>
    <property type="project" value="UniProtKB-KW"/>
</dbReference>
<dbReference type="GO" id="GO:0005524">
    <property type="term" value="F:ATP binding"/>
    <property type="evidence" value="ECO:0007669"/>
    <property type="project" value="UniProtKB-KW"/>
</dbReference>
<evidence type="ECO:0000259" key="14">
    <source>
        <dbReference type="PROSITE" id="PS51194"/>
    </source>
</evidence>
<dbReference type="PANTHER" id="PTHR10799">
    <property type="entry name" value="SNF2/RAD54 HELICASE FAMILY"/>
    <property type="match status" value="1"/>
</dbReference>
<evidence type="ECO:0000313" key="15">
    <source>
        <dbReference type="EMBL" id="KOO31463.1"/>
    </source>
</evidence>
<keyword evidence="2" id="KW-0479">Metal-binding</keyword>
<dbReference type="SUPFAM" id="SSF52540">
    <property type="entry name" value="P-loop containing nucleoside triphosphate hydrolases"/>
    <property type="match status" value="2"/>
</dbReference>
<dbReference type="SUPFAM" id="SSF57903">
    <property type="entry name" value="FYVE/PHD zinc finger"/>
    <property type="match status" value="1"/>
</dbReference>
<evidence type="ECO:0000256" key="11">
    <source>
        <dbReference type="ARBA" id="ARBA00023242"/>
    </source>
</evidence>
<dbReference type="InterPro" id="IPR011011">
    <property type="entry name" value="Znf_FYVE_PHD"/>
</dbReference>
<dbReference type="SMART" id="SM00490">
    <property type="entry name" value="HELICc"/>
    <property type="match status" value="1"/>
</dbReference>
<comment type="subcellular location">
    <subcellularLocation>
        <location evidence="1">Nucleus</location>
    </subcellularLocation>
</comment>
<dbReference type="InterPro" id="IPR001965">
    <property type="entry name" value="Znf_PHD"/>
</dbReference>
<dbReference type="GO" id="GO:0006325">
    <property type="term" value="P:chromatin organization"/>
    <property type="evidence" value="ECO:0007669"/>
    <property type="project" value="UniProtKB-KW"/>
</dbReference>
<evidence type="ECO:0000256" key="5">
    <source>
        <dbReference type="ARBA" id="ARBA00022801"/>
    </source>
</evidence>
<reference evidence="16" key="1">
    <citation type="journal article" date="2015" name="PLoS Genet.">
        <title>Genome Sequence and Transcriptome Analyses of Chrysochromulina tobin: Metabolic Tools for Enhanced Algal Fitness in the Prominent Order Prymnesiales (Haptophyceae).</title>
        <authorList>
            <person name="Hovde B.T."/>
            <person name="Deodato C.R."/>
            <person name="Hunsperger H.M."/>
            <person name="Ryken S.A."/>
            <person name="Yost W."/>
            <person name="Jha R.K."/>
            <person name="Patterson J."/>
            <person name="Monnat R.J. Jr."/>
            <person name="Barlow S.B."/>
            <person name="Starkenburg S.R."/>
            <person name="Cattolico R.A."/>
        </authorList>
    </citation>
    <scope>NUCLEOTIDE SEQUENCE</scope>
    <source>
        <strain evidence="16">CCMP291</strain>
    </source>
</reference>
<dbReference type="PROSITE" id="PS51192">
    <property type="entry name" value="HELICASE_ATP_BIND_1"/>
    <property type="match status" value="1"/>
</dbReference>
<dbReference type="Gene3D" id="2.30.30.140">
    <property type="match status" value="1"/>
</dbReference>
<dbReference type="Pfam" id="PF00176">
    <property type="entry name" value="SNF2-rel_dom"/>
    <property type="match status" value="1"/>
</dbReference>
<feature type="region of interest" description="Disordered" evidence="12">
    <location>
        <begin position="57"/>
        <end position="108"/>
    </location>
</feature>
<feature type="region of interest" description="Disordered" evidence="12">
    <location>
        <begin position="152"/>
        <end position="192"/>
    </location>
</feature>
<dbReference type="InterPro" id="IPR014001">
    <property type="entry name" value="Helicase_ATP-bd"/>
</dbReference>
<keyword evidence="10" id="KW-0238">DNA-binding</keyword>
<keyword evidence="16" id="KW-1185">Reference proteome</keyword>
<dbReference type="SMART" id="SM00249">
    <property type="entry name" value="PHD"/>
    <property type="match status" value="1"/>
</dbReference>
<evidence type="ECO:0000256" key="1">
    <source>
        <dbReference type="ARBA" id="ARBA00004123"/>
    </source>
</evidence>
<keyword evidence="7" id="KW-0862">Zinc</keyword>
<evidence type="ECO:0000256" key="7">
    <source>
        <dbReference type="ARBA" id="ARBA00022833"/>
    </source>
</evidence>
<dbReference type="InterPro" id="IPR001650">
    <property type="entry name" value="Helicase_C-like"/>
</dbReference>
<evidence type="ECO:0000313" key="16">
    <source>
        <dbReference type="Proteomes" id="UP000037460"/>
    </source>
</evidence>
<gene>
    <name evidence="15" type="ORF">Ctob_007907</name>
</gene>
<dbReference type="InterPro" id="IPR027417">
    <property type="entry name" value="P-loop_NTPase"/>
</dbReference>
<feature type="region of interest" description="Disordered" evidence="12">
    <location>
        <begin position="716"/>
        <end position="736"/>
    </location>
</feature>
<dbReference type="EMBL" id="JWZX01002011">
    <property type="protein sequence ID" value="KOO31463.1"/>
    <property type="molecule type" value="Genomic_DNA"/>
</dbReference>
<dbReference type="OrthoDB" id="1899296at2759"/>
<dbReference type="PROSITE" id="PS51194">
    <property type="entry name" value="HELICASE_CTER"/>
    <property type="match status" value="1"/>
</dbReference>
<keyword evidence="11" id="KW-0539">Nucleus</keyword>
<keyword evidence="4" id="KW-0863">Zinc-finger</keyword>
<protein>
    <submittedName>
        <fullName evidence="15">Chromatin-remodeling protein 11</fullName>
    </submittedName>
</protein>
<keyword evidence="9" id="KW-0156">Chromatin regulator</keyword>
<evidence type="ECO:0000256" key="12">
    <source>
        <dbReference type="SAM" id="MobiDB-lite"/>
    </source>
</evidence>
<dbReference type="InterPro" id="IPR000330">
    <property type="entry name" value="SNF2_N"/>
</dbReference>
<dbReference type="GO" id="GO:0004386">
    <property type="term" value="F:helicase activity"/>
    <property type="evidence" value="ECO:0007669"/>
    <property type="project" value="UniProtKB-KW"/>
</dbReference>
<dbReference type="InterPro" id="IPR049730">
    <property type="entry name" value="SNF2/RAD54-like_C"/>
</dbReference>
<name>A0A0M0JZC9_9EUKA</name>
<keyword evidence="5" id="KW-0378">Hydrolase</keyword>
<sequence>MSCEGRYLAQKHGLFLAKRWYPGTIASLPDAEGRCDVMYADGDMEPLVPPEYLRLPANAPPPSMTPVTAGEKRARPAEEEAEAEVEADTAAAAPPSPPKLSLGKRKVKSTTVMVDGHAVKRQNMYTMEEGEGSVWDRELSGETDEAFAYHERPAPKAAPKPKAKPAARAVSDEERERLERNSVMRQAREATATPRRQFLEPYRPLLERFGASLGPPPRDGAAAGAPFAEDASLSQPAQITVPMRDYQLRGLRWLSAMHAHGVNAILADEMGLGKTLQTIAFLAHLKFEKGIGGPHLVICPLSVLSSWMTELKRFCPSLNAIKLHSSDPEERKRLVGALNAGTHDFDVVVTTYEMAKSPNVHNQLAARSWWRYLVVDEGHVLKNESSLISQAVRRFHFAHALLLTGTPLQNNLHELWALLHFLYPDVFASSDAFDSAFEMKSAGTSVVDNAQLAAASKLLRPFMLRRTMVEVETLPPKLETSIRCPLSEMQLFWYKRLLLRESSLLRDLETSYVGEASAAGADWKRLQSLLMQLRKCCNHPFLFPSAEPSAHEEYMPQLIEGSGKFALLDRLLAKLFAGGHRVVLFSQFTSTLDLLEELLQHRQYKYCRLDGSTNRVQRTVDINAFNMPGSTRFVFLMSTRAGGLGINCQTADTCILFDSDWNPQVDLQAMARVHRIGQKKVVHLYRLVTAGTVEERIVQRAEKKLYLDKMVNRESSEALGGGEGGAAAEEDTSAADEELDASEMMQMLRFGASCCFSTEAGQPPTDAELDAIIDRTRTEADSVGGLVGGMQHTAASFDASATMLDLRTLQGTTVGGAELGGGSGAKGADKVGDVDSLGGMLGGGTFTDIQQAWEALASSKRIKKSRLSTVKVAGVGEVSVLRENDYEMGEDMPNTVAGRGRVAEAPSGRQRAGRDFAHEQRCLACWQGPKAMGGKVKAMSGKAKACAPTAGEPADKARATGLGGGLRGCDLCPAAFHLACVGMKEEDATGFGTWGCPHHSCSVCGRKAQHVGGLLFRCSVCPSAFCEDHLPPDAILMGENPRYQALGCRHPQQGCYVLHSTECVALATALGFDCGEASASAAAILGATGIDTTAIAKKKKIKVGR</sequence>
<dbReference type="GO" id="GO:0008270">
    <property type="term" value="F:zinc ion binding"/>
    <property type="evidence" value="ECO:0007669"/>
    <property type="project" value="UniProtKB-KW"/>
</dbReference>
<dbReference type="Pfam" id="PF00271">
    <property type="entry name" value="Helicase_C"/>
    <property type="match status" value="1"/>
</dbReference>
<dbReference type="GO" id="GO:0003677">
    <property type="term" value="F:DNA binding"/>
    <property type="evidence" value="ECO:0007669"/>
    <property type="project" value="UniProtKB-KW"/>
</dbReference>
<evidence type="ECO:0000256" key="4">
    <source>
        <dbReference type="ARBA" id="ARBA00022771"/>
    </source>
</evidence>
<dbReference type="Gene3D" id="3.30.40.10">
    <property type="entry name" value="Zinc/RING finger domain, C3HC4 (zinc finger)"/>
    <property type="match status" value="1"/>
</dbReference>
<comment type="caution">
    <text evidence="15">The sequence shown here is derived from an EMBL/GenBank/DDBJ whole genome shotgun (WGS) entry which is preliminary data.</text>
</comment>
<dbReference type="AlphaFoldDB" id="A0A0M0JZC9"/>
<keyword evidence="8" id="KW-0067">ATP-binding</keyword>
<evidence type="ECO:0000256" key="6">
    <source>
        <dbReference type="ARBA" id="ARBA00022806"/>
    </source>
</evidence>
<keyword evidence="3" id="KW-0547">Nucleotide-binding</keyword>
<evidence type="ECO:0000256" key="9">
    <source>
        <dbReference type="ARBA" id="ARBA00022853"/>
    </source>
</evidence>
<feature type="compositionally biased region" description="Basic and acidic residues" evidence="12">
    <location>
        <begin position="170"/>
        <end position="188"/>
    </location>
</feature>
<dbReference type="InterPro" id="IPR013083">
    <property type="entry name" value="Znf_RING/FYVE/PHD"/>
</dbReference>
<dbReference type="SMART" id="SM00487">
    <property type="entry name" value="DEXDc"/>
    <property type="match status" value="1"/>
</dbReference>
<dbReference type="GO" id="GO:0005634">
    <property type="term" value="C:nucleus"/>
    <property type="evidence" value="ECO:0007669"/>
    <property type="project" value="UniProtKB-SubCell"/>
</dbReference>
<dbReference type="Gene3D" id="3.40.50.10810">
    <property type="entry name" value="Tandem AAA-ATPase domain"/>
    <property type="match status" value="1"/>
</dbReference>
<dbReference type="CDD" id="cd18793">
    <property type="entry name" value="SF2_C_SNF"/>
    <property type="match status" value="1"/>
</dbReference>
<organism evidence="15 16">
    <name type="scientific">Chrysochromulina tobinii</name>
    <dbReference type="NCBI Taxonomy" id="1460289"/>
    <lineage>
        <taxon>Eukaryota</taxon>
        <taxon>Haptista</taxon>
        <taxon>Haptophyta</taxon>
        <taxon>Prymnesiophyceae</taxon>
        <taxon>Prymnesiales</taxon>
        <taxon>Chrysochromulinaceae</taxon>
        <taxon>Chrysochromulina</taxon>
    </lineage>
</organism>
<dbReference type="InterPro" id="IPR038718">
    <property type="entry name" value="SNF2-like_sf"/>
</dbReference>
<evidence type="ECO:0000256" key="8">
    <source>
        <dbReference type="ARBA" id="ARBA00022840"/>
    </source>
</evidence>
<evidence type="ECO:0000256" key="3">
    <source>
        <dbReference type="ARBA" id="ARBA00022741"/>
    </source>
</evidence>
<evidence type="ECO:0000256" key="10">
    <source>
        <dbReference type="ARBA" id="ARBA00023125"/>
    </source>
</evidence>